<dbReference type="Pfam" id="PF02676">
    <property type="entry name" value="TYW3"/>
    <property type="match status" value="1"/>
</dbReference>
<dbReference type="RefSeq" id="WP_022541318.1">
    <property type="nucleotide sequence ID" value="NC_022521.1"/>
</dbReference>
<evidence type="ECO:0000256" key="5">
    <source>
        <dbReference type="ARBA" id="ARBA00022694"/>
    </source>
</evidence>
<keyword evidence="2 7" id="KW-0489">Methyltransferase</keyword>
<evidence type="ECO:0000256" key="7">
    <source>
        <dbReference type="HAMAP-Rule" id="MF_00266"/>
    </source>
</evidence>
<comment type="similarity">
    <text evidence="1 7">Belongs to the TYW3 family.</text>
</comment>
<sequence>MGSVEEVLLEERLIGYLDPGAEEVLKRINRPPRIATTSSCTGRITLVDGESHWLRDGARIAYKTHNSISRGEVERVLKRGFKNLWLKVTGPILHLRVEGWECAKSLLEAARKNGFKHSGIISIGEDRTLVVEVMSSQGMSVPIVLKGIRIVEGPSLDILLEKANNILVQSRIGLERFSREVELLRECF</sequence>
<keyword evidence="5 7" id="KW-0819">tRNA processing</keyword>
<protein>
    <recommendedName>
        <fullName evidence="6 7">tRNA(Phe) 7-((3-amino-3-carboxypropyl)-4-demethylwyosine(37)-N(4))-methyltransferase</fullName>
        <ecNumber evidence="7">2.1.1.282</ecNumber>
    </recommendedName>
    <alternativeName>
        <fullName evidence="7">tRNA wyosine derivatives biosynthesis protein Taw3</fullName>
    </alternativeName>
</protein>
<comment type="catalytic activity">
    <reaction evidence="7">
        <text>4-demethyl-7-[(3S)-3-amino-3-carboxypropyl]wyosine(37) in tRNA(Phe) + S-adenosyl-L-methionine = 7-[(3S)-3-amino-3-carboxypropyl]wyosine(37) in tRNA(Phe) + S-adenosyl-L-homocysteine + H(+)</text>
        <dbReference type="Rhea" id="RHEA:36635"/>
        <dbReference type="Rhea" id="RHEA-COMP:10378"/>
        <dbReference type="Rhea" id="RHEA-COMP:10379"/>
        <dbReference type="ChEBI" id="CHEBI:15378"/>
        <dbReference type="ChEBI" id="CHEBI:57856"/>
        <dbReference type="ChEBI" id="CHEBI:59789"/>
        <dbReference type="ChEBI" id="CHEBI:73543"/>
        <dbReference type="ChEBI" id="CHEBI:73550"/>
        <dbReference type="EC" id="2.1.1.282"/>
    </reaction>
</comment>
<proteinExistence type="inferred from homology"/>
<dbReference type="eggNOG" id="arCOG04156">
    <property type="taxonomic scope" value="Archaea"/>
</dbReference>
<evidence type="ECO:0000256" key="6">
    <source>
        <dbReference type="ARBA" id="ARBA00030554"/>
    </source>
</evidence>
<reference evidence="9 10" key="1">
    <citation type="journal article" date="2013" name="Appl. Environ. Microbiol.">
        <title>Variation of the Virus-Related Elements within Syntenic Genomes of the Hyperthermophilic Archaeon Aeropyrum.</title>
        <authorList>
            <person name="Daifuku T."/>
            <person name="Yoshida T."/>
            <person name="Kitamura T."/>
            <person name="Kawaichi S."/>
            <person name="Inoue T."/>
            <person name="Nomura K."/>
            <person name="Yoshida Y."/>
            <person name="Kuno S."/>
            <person name="Sako Y."/>
        </authorList>
    </citation>
    <scope>NUCLEOTIDE SEQUENCE [LARGE SCALE GENOMIC DNA]</scope>
    <source>
        <strain evidence="9 10">SY1</strain>
    </source>
</reference>
<dbReference type="AlphaFoldDB" id="U3TDJ4"/>
<evidence type="ECO:0000256" key="1">
    <source>
        <dbReference type="ARBA" id="ARBA00008569"/>
    </source>
</evidence>
<dbReference type="Gene3D" id="3.30.1960.10">
    <property type="entry name" value="tRNA wybutosine-synthesizing-like"/>
    <property type="match status" value="1"/>
</dbReference>
<dbReference type="Proteomes" id="UP000016887">
    <property type="component" value="Chromosome"/>
</dbReference>
<dbReference type="EC" id="2.1.1.282" evidence="7"/>
<dbReference type="PANTHER" id="PTHR48418">
    <property type="entry name" value="TRNA WYBUTOSINE-SYNTHESIZING PROTEIN 3"/>
    <property type="match status" value="1"/>
</dbReference>
<dbReference type="STRING" id="1198449.ACAM_0574"/>
<evidence type="ECO:0000256" key="4">
    <source>
        <dbReference type="ARBA" id="ARBA00022691"/>
    </source>
</evidence>
<dbReference type="GO" id="GO:0031591">
    <property type="term" value="P:wybutosine biosynthetic process"/>
    <property type="evidence" value="ECO:0007669"/>
    <property type="project" value="InterPro"/>
</dbReference>
<evidence type="ECO:0000313" key="10">
    <source>
        <dbReference type="Proteomes" id="UP000016887"/>
    </source>
</evidence>
<comment type="function">
    <text evidence="7">S-adenosyl-L-methionine-dependent methyltransferase that acts as a component of the wyosine derivatives biosynthesis pathway. Probably methylates N-4 position of wybutosine-86 to produce wybutosine-72.</text>
</comment>
<keyword evidence="3 7" id="KW-0808">Transferase</keyword>
<organism evidence="9 10">
    <name type="scientific">Aeropyrum camini SY1 = JCM 12091</name>
    <dbReference type="NCBI Taxonomy" id="1198449"/>
    <lineage>
        <taxon>Archaea</taxon>
        <taxon>Thermoproteota</taxon>
        <taxon>Thermoprotei</taxon>
        <taxon>Desulfurococcales</taxon>
        <taxon>Desulfurococcaceae</taxon>
        <taxon>Aeropyrum</taxon>
    </lineage>
</organism>
<dbReference type="NCBIfam" id="NF003267">
    <property type="entry name" value="PRK04235.1-6"/>
    <property type="match status" value="1"/>
</dbReference>
<dbReference type="InterPro" id="IPR036602">
    <property type="entry name" value="tRNA_yW-synthesising-like_sf"/>
</dbReference>
<evidence type="ECO:0000313" key="9">
    <source>
        <dbReference type="EMBL" id="BAN90043.1"/>
    </source>
</evidence>
<evidence type="ECO:0000256" key="2">
    <source>
        <dbReference type="ARBA" id="ARBA00022603"/>
    </source>
</evidence>
<dbReference type="InterPro" id="IPR022908">
    <property type="entry name" value="Taw3"/>
</dbReference>
<accession>U3TDJ4</accession>
<dbReference type="HAMAP" id="MF_00266">
    <property type="entry name" value="TYW3_archaea"/>
    <property type="match status" value="1"/>
</dbReference>
<dbReference type="GO" id="GO:0030488">
    <property type="term" value="P:tRNA methylation"/>
    <property type="evidence" value="ECO:0007669"/>
    <property type="project" value="InterPro"/>
</dbReference>
<feature type="domain" description="tRNA wybutosine-synthesizing protein" evidence="8">
    <location>
        <begin position="11"/>
        <end position="181"/>
    </location>
</feature>
<dbReference type="SUPFAM" id="SSF111278">
    <property type="entry name" value="SSo0622-like"/>
    <property type="match status" value="1"/>
</dbReference>
<dbReference type="InterPro" id="IPR003827">
    <property type="entry name" value="tRNA_yW-synthesising"/>
</dbReference>
<keyword evidence="10" id="KW-1185">Reference proteome</keyword>
<keyword evidence="4 7" id="KW-0949">S-adenosyl-L-methionine</keyword>
<evidence type="ECO:0000256" key="3">
    <source>
        <dbReference type="ARBA" id="ARBA00022679"/>
    </source>
</evidence>
<dbReference type="OrthoDB" id="19299at2157"/>
<dbReference type="GO" id="GO:0008175">
    <property type="term" value="F:tRNA methyltransferase activity"/>
    <property type="evidence" value="ECO:0007669"/>
    <property type="project" value="InterPro"/>
</dbReference>
<name>U3TDJ4_9CREN</name>
<gene>
    <name evidence="7" type="primary">taw3</name>
    <name evidence="9" type="ORF">ACAM_0574</name>
</gene>
<dbReference type="PANTHER" id="PTHR48418:SF1">
    <property type="entry name" value="TRNA WYBUTOSINE-SYNTHESIZING PROTEIN 3"/>
    <property type="match status" value="1"/>
</dbReference>
<dbReference type="EMBL" id="AP012489">
    <property type="protein sequence ID" value="BAN90043.1"/>
    <property type="molecule type" value="Genomic_DNA"/>
</dbReference>
<evidence type="ECO:0000259" key="8">
    <source>
        <dbReference type="Pfam" id="PF02676"/>
    </source>
</evidence>
<dbReference type="KEGG" id="acj:ACAM_0574"/>
<dbReference type="GeneID" id="17110017"/>